<evidence type="ECO:0000256" key="5">
    <source>
        <dbReference type="ARBA" id="ARBA00025782"/>
    </source>
</evidence>
<dbReference type="EMBL" id="JAVXUP010000508">
    <property type="protein sequence ID" value="KAK3026264.1"/>
    <property type="molecule type" value="Genomic_DNA"/>
</dbReference>
<dbReference type="Proteomes" id="UP001188597">
    <property type="component" value="Unassembled WGS sequence"/>
</dbReference>
<dbReference type="Pfam" id="PF13905">
    <property type="entry name" value="Thioredoxin_8"/>
    <property type="match status" value="2"/>
</dbReference>
<keyword evidence="4" id="KW-0520">NAD</keyword>
<dbReference type="InterPro" id="IPR046349">
    <property type="entry name" value="C1-like_sf"/>
</dbReference>
<comment type="catalytic activity">
    <reaction evidence="7">
        <text>[protein]-dithiol + NADP(+) = [protein]-disulfide + NADPH + H(+)</text>
        <dbReference type="Rhea" id="RHEA:18753"/>
        <dbReference type="Rhea" id="RHEA-COMP:10593"/>
        <dbReference type="Rhea" id="RHEA-COMP:10594"/>
        <dbReference type="ChEBI" id="CHEBI:15378"/>
        <dbReference type="ChEBI" id="CHEBI:29950"/>
        <dbReference type="ChEBI" id="CHEBI:50058"/>
        <dbReference type="ChEBI" id="CHEBI:57783"/>
        <dbReference type="ChEBI" id="CHEBI:58349"/>
        <dbReference type="EC" id="1.8.1.8"/>
    </reaction>
</comment>
<evidence type="ECO:0000256" key="1">
    <source>
        <dbReference type="ARBA" id="ARBA00012612"/>
    </source>
</evidence>
<dbReference type="PANTHER" id="PTHR13871">
    <property type="entry name" value="THIOREDOXIN"/>
    <property type="match status" value="1"/>
</dbReference>
<comment type="catalytic activity">
    <reaction evidence="6">
        <text>[protein]-dithiol + NAD(+) = [protein]-disulfide + NADH + H(+)</text>
        <dbReference type="Rhea" id="RHEA:18749"/>
        <dbReference type="Rhea" id="RHEA-COMP:10593"/>
        <dbReference type="Rhea" id="RHEA-COMP:10594"/>
        <dbReference type="ChEBI" id="CHEBI:15378"/>
        <dbReference type="ChEBI" id="CHEBI:29950"/>
        <dbReference type="ChEBI" id="CHEBI:50058"/>
        <dbReference type="ChEBI" id="CHEBI:57540"/>
        <dbReference type="ChEBI" id="CHEBI:57945"/>
        <dbReference type="EC" id="1.8.1.8"/>
    </reaction>
</comment>
<reference evidence="9" key="1">
    <citation type="submission" date="2022-12" db="EMBL/GenBank/DDBJ databases">
        <title>Draft genome assemblies for two species of Escallonia (Escalloniales).</title>
        <authorList>
            <person name="Chanderbali A."/>
            <person name="Dervinis C."/>
            <person name="Anghel I."/>
            <person name="Soltis D."/>
            <person name="Soltis P."/>
            <person name="Zapata F."/>
        </authorList>
    </citation>
    <scope>NUCLEOTIDE SEQUENCE</scope>
    <source>
        <strain evidence="9">UCBG64.0493</strain>
        <tissue evidence="9">Leaf</tissue>
    </source>
</reference>
<proteinExistence type="inferred from homology"/>
<evidence type="ECO:0000256" key="4">
    <source>
        <dbReference type="ARBA" id="ARBA00023027"/>
    </source>
</evidence>
<keyword evidence="2" id="KW-0677">Repeat</keyword>
<feature type="domain" description="Thioredoxin" evidence="8">
    <location>
        <begin position="4"/>
        <end position="185"/>
    </location>
</feature>
<evidence type="ECO:0000256" key="2">
    <source>
        <dbReference type="ARBA" id="ARBA00022737"/>
    </source>
</evidence>
<dbReference type="InterPro" id="IPR052259">
    <property type="entry name" value="Nucleoredoxin-like"/>
</dbReference>
<dbReference type="InterPro" id="IPR004146">
    <property type="entry name" value="DC1"/>
</dbReference>
<dbReference type="InterPro" id="IPR036249">
    <property type="entry name" value="Thioredoxin-like_sf"/>
</dbReference>
<evidence type="ECO:0000259" key="8">
    <source>
        <dbReference type="PROSITE" id="PS51352"/>
    </source>
</evidence>
<evidence type="ECO:0000256" key="7">
    <source>
        <dbReference type="ARBA" id="ARBA00047804"/>
    </source>
</evidence>
<dbReference type="SUPFAM" id="SSF52833">
    <property type="entry name" value="Thioredoxin-like"/>
    <property type="match status" value="2"/>
</dbReference>
<dbReference type="Pfam" id="PF03107">
    <property type="entry name" value="C1_2"/>
    <property type="match status" value="1"/>
</dbReference>
<gene>
    <name evidence="9" type="ORF">RJ639_040476</name>
</gene>
<comment type="similarity">
    <text evidence="5">Belongs to the nucleoredoxin family.</text>
</comment>
<dbReference type="PROSITE" id="PS51352">
    <property type="entry name" value="THIOREDOXIN_2"/>
    <property type="match status" value="2"/>
</dbReference>
<dbReference type="InterPro" id="IPR013766">
    <property type="entry name" value="Thioredoxin_domain"/>
</dbReference>
<evidence type="ECO:0000313" key="9">
    <source>
        <dbReference type="EMBL" id="KAK3026264.1"/>
    </source>
</evidence>
<comment type="caution">
    <text evidence="9">The sequence shown here is derived from an EMBL/GenBank/DDBJ whole genome shotgun (WGS) entry which is preliminary data.</text>
</comment>
<accession>A0AA89B1Z5</accession>
<keyword evidence="3" id="KW-0560">Oxidoreductase</keyword>
<dbReference type="CDD" id="cd03009">
    <property type="entry name" value="TryX_like_TryX_NRX"/>
    <property type="match status" value="1"/>
</dbReference>
<keyword evidence="10" id="KW-1185">Reference proteome</keyword>
<dbReference type="AlphaFoldDB" id="A0AA89B1Z5"/>
<sequence>MLGPDNQSNSSDFEAILASEGVGYLLSGEEKVASLIPWDPFTFPSLHVPCPSGDGSTICLLFSANWCRPCRTFTPQLVQLYNTVRRSVGEEKLEIILVSLDRDETEFRQHYMCMPWLAVPFDVKLQQRLSKLYHVRHLPSLITLGVSGTLNQEDAVGLIQEYGADAFPFTKKRKEELKAIDEAKRQGGKLDELLARGGRDYLVSGIGKEVWISELVGKTIGLYFGGNWCPPCHKFVEQLKEAYHELISTTNQSFEVVFVSTDKGEEDFNRHISNMPWLAIPYKDKTRQDLCRIFDIKRIPALVLIAPNGSIIGTNGRAVISLYGAMAYPFNESRIAEVEALLRQQGDGLPQQVSNPKHEHVLKLVMAKAYVCDFCQKHGRFWSFSCDVCDYDLHPTCVDRTAGA</sequence>
<dbReference type="SUPFAM" id="SSF57889">
    <property type="entry name" value="Cysteine-rich domain"/>
    <property type="match status" value="1"/>
</dbReference>
<dbReference type="InterPro" id="IPR012336">
    <property type="entry name" value="Thioredoxin-like_fold"/>
</dbReference>
<organism evidence="9 10">
    <name type="scientific">Escallonia herrerae</name>
    <dbReference type="NCBI Taxonomy" id="1293975"/>
    <lineage>
        <taxon>Eukaryota</taxon>
        <taxon>Viridiplantae</taxon>
        <taxon>Streptophyta</taxon>
        <taxon>Embryophyta</taxon>
        <taxon>Tracheophyta</taxon>
        <taxon>Spermatophyta</taxon>
        <taxon>Magnoliopsida</taxon>
        <taxon>eudicotyledons</taxon>
        <taxon>Gunneridae</taxon>
        <taxon>Pentapetalae</taxon>
        <taxon>asterids</taxon>
        <taxon>campanulids</taxon>
        <taxon>Escalloniales</taxon>
        <taxon>Escalloniaceae</taxon>
        <taxon>Escallonia</taxon>
    </lineage>
</organism>
<evidence type="ECO:0000256" key="3">
    <source>
        <dbReference type="ARBA" id="ARBA00023002"/>
    </source>
</evidence>
<dbReference type="GO" id="GO:0004791">
    <property type="term" value="F:thioredoxin-disulfide reductase (NADPH) activity"/>
    <property type="evidence" value="ECO:0007669"/>
    <property type="project" value="InterPro"/>
</dbReference>
<dbReference type="EC" id="1.8.1.8" evidence="1"/>
<dbReference type="Gene3D" id="3.40.30.10">
    <property type="entry name" value="Glutaredoxin"/>
    <property type="match status" value="2"/>
</dbReference>
<dbReference type="PANTHER" id="PTHR13871:SF81">
    <property type="entry name" value="NUCLEOREDOXIN 3-RELATED"/>
    <property type="match status" value="1"/>
</dbReference>
<evidence type="ECO:0000313" key="10">
    <source>
        <dbReference type="Proteomes" id="UP001188597"/>
    </source>
</evidence>
<evidence type="ECO:0000256" key="6">
    <source>
        <dbReference type="ARBA" id="ARBA00047388"/>
    </source>
</evidence>
<feature type="domain" description="Thioredoxin" evidence="8">
    <location>
        <begin position="192"/>
        <end position="343"/>
    </location>
</feature>
<dbReference type="InterPro" id="IPR045870">
    <property type="entry name" value="TryX_NRX_thioredoxin_dom"/>
</dbReference>
<protein>
    <recommendedName>
        <fullName evidence="1">protein-disulfide reductase</fullName>
        <ecNumber evidence="1">1.8.1.8</ecNumber>
    </recommendedName>
</protein>
<name>A0AA89B1Z5_9ASTE</name>